<dbReference type="Proteomes" id="UP001732720">
    <property type="component" value="Chromosome 1"/>
</dbReference>
<protein>
    <submittedName>
        <fullName evidence="2">Mitochondrial sheath formation-associated protein</fullName>
    </submittedName>
</protein>
<evidence type="ECO:0000313" key="2">
    <source>
        <dbReference type="RefSeq" id="XP_073898885.1"/>
    </source>
</evidence>
<keyword evidence="1" id="KW-1185">Reference proteome</keyword>
<gene>
    <name evidence="2" type="primary">Misfa</name>
</gene>
<name>A0AC58K1T4_CASCN</name>
<evidence type="ECO:0000313" key="1">
    <source>
        <dbReference type="Proteomes" id="UP001732720"/>
    </source>
</evidence>
<sequence length="54" mass="6479">MIVLGWMLFVGLACYMGTFPELMPPTLKWKERWPVKESKARRRSHALEKELLRF</sequence>
<organism evidence="1 2">
    <name type="scientific">Castor canadensis</name>
    <name type="common">American beaver</name>
    <dbReference type="NCBI Taxonomy" id="51338"/>
    <lineage>
        <taxon>Eukaryota</taxon>
        <taxon>Metazoa</taxon>
        <taxon>Chordata</taxon>
        <taxon>Craniata</taxon>
        <taxon>Vertebrata</taxon>
        <taxon>Euteleostomi</taxon>
        <taxon>Mammalia</taxon>
        <taxon>Eutheria</taxon>
        <taxon>Euarchontoglires</taxon>
        <taxon>Glires</taxon>
        <taxon>Rodentia</taxon>
        <taxon>Castorimorpha</taxon>
        <taxon>Castoridae</taxon>
        <taxon>Castor</taxon>
    </lineage>
</organism>
<proteinExistence type="predicted"/>
<reference evidence="2" key="1">
    <citation type="submission" date="2025-08" db="UniProtKB">
        <authorList>
            <consortium name="RefSeq"/>
        </authorList>
    </citation>
    <scope>IDENTIFICATION</scope>
</reference>
<dbReference type="RefSeq" id="XP_073898885.1">
    <property type="nucleotide sequence ID" value="XM_074042784.1"/>
</dbReference>
<accession>A0AC58K1T4</accession>